<dbReference type="EMBL" id="JACAZF010000003">
    <property type="protein sequence ID" value="KAF7309313.1"/>
    <property type="molecule type" value="Genomic_DNA"/>
</dbReference>
<comment type="caution">
    <text evidence="2">The sequence shown here is derived from an EMBL/GenBank/DDBJ whole genome shotgun (WGS) entry which is preliminary data.</text>
</comment>
<evidence type="ECO:0000256" key="1">
    <source>
        <dbReference type="SAM" id="SignalP"/>
    </source>
</evidence>
<evidence type="ECO:0000313" key="2">
    <source>
        <dbReference type="EMBL" id="KAF7309313.1"/>
    </source>
</evidence>
<keyword evidence="3" id="KW-1185">Reference proteome</keyword>
<reference evidence="2" key="1">
    <citation type="submission" date="2020-05" db="EMBL/GenBank/DDBJ databases">
        <title>Mycena genomes resolve the evolution of fungal bioluminescence.</title>
        <authorList>
            <person name="Tsai I.J."/>
        </authorList>
    </citation>
    <scope>NUCLEOTIDE SEQUENCE</scope>
    <source>
        <strain evidence="2">171206Taipei</strain>
    </source>
</reference>
<proteinExistence type="predicted"/>
<dbReference type="AlphaFoldDB" id="A0A8H6T097"/>
<feature type="signal peptide" evidence="1">
    <location>
        <begin position="1"/>
        <end position="22"/>
    </location>
</feature>
<name>A0A8H6T097_9AGAR</name>
<accession>A0A8H6T097</accession>
<sequence length="549" mass="59774">MLQLLDLPAEVLLMCLSHLSLGDLLACLDMHNLALSTLIFEAPAIQFRVEQDTCGVAETAHGAAGPLFARRAALREREERWRAFAPVGRRAVATRDVRLYDVGEDCYALAYKSGPQAAMCDRVEYMFLDGSEGWLAPEDITQPVVDICVVSEWDLLVVVTLSAENNGMRRLAAHLRQLSTGAVQAGLARTIELTTAPAGYGVPDLRVEVAGSTLAIAACFVASAEDEVELDLLHLIHWPSGRAFTDAVPCSLTSFAFVHDALLLVPNPHTHCLDVLALGADSYGWMLSFRLPALRPGHQLLWDSFDCRAQPTPHTHLVPAPPPARDLHDTPAQTRTPFRPDPEQALIVLMFDTATDADPADADVELVTTPTIVVIDRLRLRERFYAGYREQADGAPLVEVPFADWGPHASTWLDAGRSGLALSGYAVTGFVGTRLVALGEAGGAEPEGPRHVRVLDFNYKTVNRVRKQLDAAKMDVLEAAQATRRVRMPAADAEHGAFAEPLGAALGYVDITSREVVDWEGVHMSNACILGEKDSDVEGERELHVLYFG</sequence>
<gene>
    <name evidence="2" type="ORF">MIND_00301600</name>
</gene>
<keyword evidence="1" id="KW-0732">Signal</keyword>
<evidence type="ECO:0000313" key="3">
    <source>
        <dbReference type="Proteomes" id="UP000636479"/>
    </source>
</evidence>
<dbReference type="RefSeq" id="XP_037222763.1">
    <property type="nucleotide sequence ID" value="XM_037359878.1"/>
</dbReference>
<evidence type="ECO:0008006" key="4">
    <source>
        <dbReference type="Google" id="ProtNLM"/>
    </source>
</evidence>
<organism evidence="2 3">
    <name type="scientific">Mycena indigotica</name>
    <dbReference type="NCBI Taxonomy" id="2126181"/>
    <lineage>
        <taxon>Eukaryota</taxon>
        <taxon>Fungi</taxon>
        <taxon>Dikarya</taxon>
        <taxon>Basidiomycota</taxon>
        <taxon>Agaricomycotina</taxon>
        <taxon>Agaricomycetes</taxon>
        <taxon>Agaricomycetidae</taxon>
        <taxon>Agaricales</taxon>
        <taxon>Marasmiineae</taxon>
        <taxon>Mycenaceae</taxon>
        <taxon>Mycena</taxon>
    </lineage>
</organism>
<dbReference type="GeneID" id="59342394"/>
<protein>
    <recommendedName>
        <fullName evidence="4">F-box domain-containing protein</fullName>
    </recommendedName>
</protein>
<dbReference type="OrthoDB" id="2751409at2759"/>
<feature type="chain" id="PRO_5034278112" description="F-box domain-containing protein" evidence="1">
    <location>
        <begin position="23"/>
        <end position="549"/>
    </location>
</feature>
<dbReference type="Proteomes" id="UP000636479">
    <property type="component" value="Unassembled WGS sequence"/>
</dbReference>